<dbReference type="PANTHER" id="PTHR36595:SF1">
    <property type="entry name" value="TRANSMEMBRANE PROTEIN"/>
    <property type="match status" value="1"/>
</dbReference>
<accession>A0A7C8YIF9</accession>
<sequence length="146" mass="17018">MLYTTVELIAQAYSNFHFIFCFCNVIIIFLLIGSARPSNSRSSPVHQAVKNRNALLIKESACRMSDYSDAAKEEDDDDIVKKAGPHDKDKREKLEERSKDDDDDDHDDDDGQLRRRIEEFIDKVNREWRAEKIRASSSATYPYYYD</sequence>
<keyword evidence="2" id="KW-0472">Membrane</keyword>
<dbReference type="AlphaFoldDB" id="A0A7C8YIF9"/>
<name>A0A7C8YIF9_OPUST</name>
<organism evidence="3">
    <name type="scientific">Opuntia streptacantha</name>
    <name type="common">Prickly pear cactus</name>
    <name type="synonym">Opuntia cardona</name>
    <dbReference type="NCBI Taxonomy" id="393608"/>
    <lineage>
        <taxon>Eukaryota</taxon>
        <taxon>Viridiplantae</taxon>
        <taxon>Streptophyta</taxon>
        <taxon>Embryophyta</taxon>
        <taxon>Tracheophyta</taxon>
        <taxon>Spermatophyta</taxon>
        <taxon>Magnoliopsida</taxon>
        <taxon>eudicotyledons</taxon>
        <taxon>Gunneridae</taxon>
        <taxon>Pentapetalae</taxon>
        <taxon>Caryophyllales</taxon>
        <taxon>Cactineae</taxon>
        <taxon>Cactaceae</taxon>
        <taxon>Opuntioideae</taxon>
        <taxon>Opuntia</taxon>
    </lineage>
</organism>
<feature type="compositionally biased region" description="Basic and acidic residues" evidence="1">
    <location>
        <begin position="79"/>
        <end position="100"/>
    </location>
</feature>
<evidence type="ECO:0000256" key="2">
    <source>
        <dbReference type="SAM" id="Phobius"/>
    </source>
</evidence>
<protein>
    <submittedName>
        <fullName evidence="3">Uncharacterized protein</fullName>
    </submittedName>
</protein>
<keyword evidence="2" id="KW-0812">Transmembrane</keyword>
<dbReference type="PANTHER" id="PTHR36595">
    <property type="entry name" value="TRANSMEMBRANE PROTEIN"/>
    <property type="match status" value="1"/>
</dbReference>
<evidence type="ECO:0000256" key="1">
    <source>
        <dbReference type="SAM" id="MobiDB-lite"/>
    </source>
</evidence>
<reference evidence="3" key="2">
    <citation type="submission" date="2020-07" db="EMBL/GenBank/DDBJ databases">
        <authorList>
            <person name="Vera ALvarez R."/>
            <person name="Arias-Moreno D.M."/>
            <person name="Jimenez-Jacinto V."/>
            <person name="Jimenez-Bremont J.F."/>
            <person name="Swaminathan K."/>
            <person name="Moose S.P."/>
            <person name="Guerrero-Gonzalez M.L."/>
            <person name="Marino-Ramirez L."/>
            <person name="Landsman D."/>
            <person name="Rodriguez-Kessler M."/>
            <person name="Delgado-Sanchez P."/>
        </authorList>
    </citation>
    <scope>NUCLEOTIDE SEQUENCE</scope>
    <source>
        <tissue evidence="3">Cladode</tissue>
    </source>
</reference>
<keyword evidence="2" id="KW-1133">Transmembrane helix</keyword>
<feature type="region of interest" description="Disordered" evidence="1">
    <location>
        <begin position="68"/>
        <end position="113"/>
    </location>
</feature>
<evidence type="ECO:0000313" key="3">
    <source>
        <dbReference type="EMBL" id="MBA4618851.1"/>
    </source>
</evidence>
<reference evidence="3" key="1">
    <citation type="journal article" date="2013" name="J. Plant Res.">
        <title>Effect of fungi and light on seed germination of three Opuntia species from semiarid lands of central Mexico.</title>
        <authorList>
            <person name="Delgado-Sanchez P."/>
            <person name="Jimenez-Bremont J.F."/>
            <person name="Guerrero-Gonzalez Mde L."/>
            <person name="Flores J."/>
        </authorList>
    </citation>
    <scope>NUCLEOTIDE SEQUENCE</scope>
    <source>
        <tissue evidence="3">Cladode</tissue>
    </source>
</reference>
<feature type="compositionally biased region" description="Acidic residues" evidence="1">
    <location>
        <begin position="101"/>
        <end position="110"/>
    </location>
</feature>
<feature type="transmembrane region" description="Helical" evidence="2">
    <location>
        <begin position="12"/>
        <end position="32"/>
    </location>
</feature>
<proteinExistence type="predicted"/>
<dbReference type="EMBL" id="GISG01022553">
    <property type="protein sequence ID" value="MBA4618851.1"/>
    <property type="molecule type" value="Transcribed_RNA"/>
</dbReference>